<gene>
    <name evidence="1" type="ORF">S06H3_17318</name>
</gene>
<name>X1KGZ8_9ZZZZ</name>
<sequence>MKLPILIFAGRDEERREFLKEIDPEGKYKAKMLIPIHGKTVIEWVVEEFQKSSLVDGVYILGLTKEDIDIKGDVHYVPVELFS</sequence>
<reference evidence="1" key="1">
    <citation type="journal article" date="2014" name="Front. Microbiol.">
        <title>High frequency of phylogenetically diverse reductive dehalogenase-homologous genes in deep subseafloor sedimentary metagenomes.</title>
        <authorList>
            <person name="Kawai M."/>
            <person name="Futagami T."/>
            <person name="Toyoda A."/>
            <person name="Takaki Y."/>
            <person name="Nishi S."/>
            <person name="Hori S."/>
            <person name="Arai W."/>
            <person name="Tsubouchi T."/>
            <person name="Morono Y."/>
            <person name="Uchiyama I."/>
            <person name="Ito T."/>
            <person name="Fujiyama A."/>
            <person name="Inagaki F."/>
            <person name="Takami H."/>
        </authorList>
    </citation>
    <scope>NUCLEOTIDE SEQUENCE</scope>
    <source>
        <strain evidence="1">Expedition CK06-06</strain>
    </source>
</reference>
<evidence type="ECO:0000313" key="1">
    <source>
        <dbReference type="EMBL" id="GAI06322.1"/>
    </source>
</evidence>
<protein>
    <recommendedName>
        <fullName evidence="2">MobA-like NTP transferase domain-containing protein</fullName>
    </recommendedName>
</protein>
<dbReference type="AlphaFoldDB" id="X1KGZ8"/>
<comment type="caution">
    <text evidence="1">The sequence shown here is derived from an EMBL/GenBank/DDBJ whole genome shotgun (WGS) entry which is preliminary data.</text>
</comment>
<dbReference type="EMBL" id="BARV01008648">
    <property type="protein sequence ID" value="GAI06322.1"/>
    <property type="molecule type" value="Genomic_DNA"/>
</dbReference>
<accession>X1KGZ8</accession>
<dbReference type="InterPro" id="IPR029044">
    <property type="entry name" value="Nucleotide-diphossugar_trans"/>
</dbReference>
<feature type="non-terminal residue" evidence="1">
    <location>
        <position position="83"/>
    </location>
</feature>
<dbReference type="Gene3D" id="3.90.550.10">
    <property type="entry name" value="Spore Coat Polysaccharide Biosynthesis Protein SpsA, Chain A"/>
    <property type="match status" value="1"/>
</dbReference>
<proteinExistence type="predicted"/>
<organism evidence="1">
    <name type="scientific">marine sediment metagenome</name>
    <dbReference type="NCBI Taxonomy" id="412755"/>
    <lineage>
        <taxon>unclassified sequences</taxon>
        <taxon>metagenomes</taxon>
        <taxon>ecological metagenomes</taxon>
    </lineage>
</organism>
<dbReference type="SUPFAM" id="SSF53448">
    <property type="entry name" value="Nucleotide-diphospho-sugar transferases"/>
    <property type="match status" value="1"/>
</dbReference>
<evidence type="ECO:0008006" key="2">
    <source>
        <dbReference type="Google" id="ProtNLM"/>
    </source>
</evidence>